<sequence length="251" mass="26677">MSESAQARAASLDAGEVARFDALAGRWWDPDGPMRPLHRFNPARVAIFRDQIAARFNRDASAMRPFEGLSLLDVGCGAGVLAEPLSRFGATVSGVDPAPELIEVARAHAAESGLEIAYRAGAAEDLVAEGATFDIVVASEVVEHVVDVDSFVGVIGKLVKPGGLALFSTINRTLMAHALVIVGAEYVLRWLPVGTHSYEKFVTPAELRLAARAAGLEVSDQRGIRFDPLKNAWTPADDMSVNYALAAARAA</sequence>
<evidence type="ECO:0000256" key="3">
    <source>
        <dbReference type="ARBA" id="ARBA00022688"/>
    </source>
</evidence>
<proteinExistence type="inferred from homology"/>
<comment type="catalytic activity">
    <reaction evidence="5">
        <text>a 3-demethylubiquinol + S-adenosyl-L-methionine = a ubiquinol + S-adenosyl-L-homocysteine + H(+)</text>
        <dbReference type="Rhea" id="RHEA:44380"/>
        <dbReference type="Rhea" id="RHEA-COMP:9566"/>
        <dbReference type="Rhea" id="RHEA-COMP:10914"/>
        <dbReference type="ChEBI" id="CHEBI:15378"/>
        <dbReference type="ChEBI" id="CHEBI:17976"/>
        <dbReference type="ChEBI" id="CHEBI:57856"/>
        <dbReference type="ChEBI" id="CHEBI:59789"/>
        <dbReference type="ChEBI" id="CHEBI:84422"/>
        <dbReference type="EC" id="2.1.1.64"/>
    </reaction>
</comment>
<dbReference type="EC" id="2.1.1.222" evidence="5"/>
<feature type="binding site" evidence="5">
    <location>
        <position position="96"/>
    </location>
    <ligand>
        <name>S-adenosyl-L-methionine</name>
        <dbReference type="ChEBI" id="CHEBI:59789"/>
    </ligand>
</feature>
<keyword evidence="3 5" id="KW-0831">Ubiquinone biosynthesis</keyword>
<dbReference type="RefSeq" id="WP_261405211.1">
    <property type="nucleotide sequence ID" value="NZ_CP081869.1"/>
</dbReference>
<dbReference type="SUPFAM" id="SSF53335">
    <property type="entry name" value="S-adenosyl-L-methionine-dependent methyltransferases"/>
    <property type="match status" value="1"/>
</dbReference>
<keyword evidence="4 5" id="KW-0949">S-adenosyl-L-methionine</keyword>
<dbReference type="GO" id="GO:0032259">
    <property type="term" value="P:methylation"/>
    <property type="evidence" value="ECO:0007669"/>
    <property type="project" value="UniProtKB-KW"/>
</dbReference>
<dbReference type="KEGG" id="cmet:K6K41_11255"/>
<evidence type="ECO:0000256" key="5">
    <source>
        <dbReference type="HAMAP-Rule" id="MF_00472"/>
    </source>
</evidence>
<gene>
    <name evidence="5 6" type="primary">ubiG</name>
    <name evidence="6" type="ORF">K6K41_11255</name>
</gene>
<evidence type="ECO:0000256" key="1">
    <source>
        <dbReference type="ARBA" id="ARBA00022603"/>
    </source>
</evidence>
<dbReference type="Pfam" id="PF13489">
    <property type="entry name" value="Methyltransf_23"/>
    <property type="match status" value="1"/>
</dbReference>
<protein>
    <recommendedName>
        <fullName evidence="5">Ubiquinone biosynthesis O-methyltransferase</fullName>
    </recommendedName>
    <alternativeName>
        <fullName evidence="5">2-polyprenyl-6-hydroxyphenol methylase</fullName>
        <ecNumber evidence="5">2.1.1.222</ecNumber>
    </alternativeName>
    <alternativeName>
        <fullName evidence="5">3-demethylubiquinone 3-O-methyltransferase</fullName>
        <ecNumber evidence="5">2.1.1.64</ecNumber>
    </alternativeName>
</protein>
<dbReference type="PANTHER" id="PTHR43464:SF19">
    <property type="entry name" value="UBIQUINONE BIOSYNTHESIS O-METHYLTRANSFERASE, MITOCHONDRIAL"/>
    <property type="match status" value="1"/>
</dbReference>
<feature type="binding site" evidence="5">
    <location>
        <position position="139"/>
    </location>
    <ligand>
        <name>S-adenosyl-L-methionine</name>
        <dbReference type="ChEBI" id="CHEBI:59789"/>
    </ligand>
</feature>
<keyword evidence="1 5" id="KW-0489">Methyltransferase</keyword>
<dbReference type="AlphaFoldDB" id="A0A9E6UJE3"/>
<dbReference type="GO" id="GO:0010420">
    <property type="term" value="F:polyprenyldihydroxybenzoate methyltransferase activity"/>
    <property type="evidence" value="ECO:0007669"/>
    <property type="project" value="InterPro"/>
</dbReference>
<comment type="catalytic activity">
    <reaction evidence="5">
        <text>a 3-(all-trans-polyprenyl)benzene-1,2-diol + S-adenosyl-L-methionine = a 2-methoxy-6-(all-trans-polyprenyl)phenol + S-adenosyl-L-homocysteine + H(+)</text>
        <dbReference type="Rhea" id="RHEA:31411"/>
        <dbReference type="Rhea" id="RHEA-COMP:9550"/>
        <dbReference type="Rhea" id="RHEA-COMP:9551"/>
        <dbReference type="ChEBI" id="CHEBI:15378"/>
        <dbReference type="ChEBI" id="CHEBI:57856"/>
        <dbReference type="ChEBI" id="CHEBI:59789"/>
        <dbReference type="ChEBI" id="CHEBI:62729"/>
        <dbReference type="ChEBI" id="CHEBI:62731"/>
        <dbReference type="EC" id="2.1.1.222"/>
    </reaction>
</comment>
<comment type="pathway">
    <text evidence="5">Cofactor biosynthesis; ubiquinone biosynthesis.</text>
</comment>
<dbReference type="HAMAP" id="MF_00472">
    <property type="entry name" value="UbiG"/>
    <property type="match status" value="1"/>
</dbReference>
<organism evidence="6 7">
    <name type="scientific">Chenggangzhangella methanolivorans</name>
    <dbReference type="NCBI Taxonomy" id="1437009"/>
    <lineage>
        <taxon>Bacteria</taxon>
        <taxon>Pseudomonadati</taxon>
        <taxon>Pseudomonadota</taxon>
        <taxon>Alphaproteobacteria</taxon>
        <taxon>Hyphomicrobiales</taxon>
        <taxon>Methylopilaceae</taxon>
        <taxon>Chenggangzhangella</taxon>
    </lineage>
</organism>
<dbReference type="GO" id="GO:0061542">
    <property type="term" value="F:3-demethylubiquinol 3-O-methyltransferase activity"/>
    <property type="evidence" value="ECO:0007669"/>
    <property type="project" value="UniProtKB-UniRule"/>
</dbReference>
<dbReference type="GO" id="GO:0102208">
    <property type="term" value="F:2-polyprenyl-6-hydroxyphenol methylase activity"/>
    <property type="evidence" value="ECO:0007669"/>
    <property type="project" value="UniProtKB-EC"/>
</dbReference>
<evidence type="ECO:0000256" key="4">
    <source>
        <dbReference type="ARBA" id="ARBA00022691"/>
    </source>
</evidence>
<reference evidence="6" key="1">
    <citation type="submission" date="2021-08" db="EMBL/GenBank/DDBJ databases">
        <authorList>
            <person name="Zhang H."/>
            <person name="Xu M."/>
            <person name="Yu Z."/>
            <person name="Yang L."/>
            <person name="Cai Y."/>
        </authorList>
    </citation>
    <scope>NUCLEOTIDE SEQUENCE</scope>
    <source>
        <strain evidence="6">CHL1</strain>
    </source>
</reference>
<comment type="similarity">
    <text evidence="5">Belongs to the methyltransferase superfamily. UbiG/COQ3 family.</text>
</comment>
<evidence type="ECO:0000313" key="6">
    <source>
        <dbReference type="EMBL" id="QZO01863.1"/>
    </source>
</evidence>
<dbReference type="Gene3D" id="3.40.50.150">
    <property type="entry name" value="Vaccinia Virus protein VP39"/>
    <property type="match status" value="1"/>
</dbReference>
<dbReference type="EC" id="2.1.1.64" evidence="5"/>
<accession>A0A9E6UJE3</accession>
<comment type="function">
    <text evidence="5">O-methyltransferase that catalyzes the 2 O-methylation steps in the ubiquinone biosynthetic pathway.</text>
</comment>
<keyword evidence="7" id="KW-1185">Reference proteome</keyword>
<dbReference type="Proteomes" id="UP000825701">
    <property type="component" value="Chromosome"/>
</dbReference>
<dbReference type="CDD" id="cd02440">
    <property type="entry name" value="AdoMet_MTases"/>
    <property type="match status" value="1"/>
</dbReference>
<dbReference type="PANTHER" id="PTHR43464">
    <property type="entry name" value="METHYLTRANSFERASE"/>
    <property type="match status" value="1"/>
</dbReference>
<dbReference type="InterPro" id="IPR010233">
    <property type="entry name" value="UbiG_MeTrfase"/>
</dbReference>
<dbReference type="InterPro" id="IPR029063">
    <property type="entry name" value="SAM-dependent_MTases_sf"/>
</dbReference>
<dbReference type="EMBL" id="CP081869">
    <property type="protein sequence ID" value="QZO01863.1"/>
    <property type="molecule type" value="Genomic_DNA"/>
</dbReference>
<feature type="binding site" evidence="5">
    <location>
        <position position="75"/>
    </location>
    <ligand>
        <name>S-adenosyl-L-methionine</name>
        <dbReference type="ChEBI" id="CHEBI:59789"/>
    </ligand>
</feature>
<dbReference type="NCBIfam" id="TIGR01983">
    <property type="entry name" value="UbiG"/>
    <property type="match status" value="1"/>
</dbReference>
<keyword evidence="2 5" id="KW-0808">Transferase</keyword>
<evidence type="ECO:0000256" key="2">
    <source>
        <dbReference type="ARBA" id="ARBA00022679"/>
    </source>
</evidence>
<feature type="binding site" evidence="5">
    <location>
        <position position="44"/>
    </location>
    <ligand>
        <name>S-adenosyl-L-methionine</name>
        <dbReference type="ChEBI" id="CHEBI:59789"/>
    </ligand>
</feature>
<name>A0A9E6UJE3_9HYPH</name>
<evidence type="ECO:0000313" key="7">
    <source>
        <dbReference type="Proteomes" id="UP000825701"/>
    </source>
</evidence>